<dbReference type="EMBL" id="SZNK01000001">
    <property type="protein sequence ID" value="TKI56919.1"/>
    <property type="molecule type" value="Genomic_DNA"/>
</dbReference>
<dbReference type="OrthoDB" id="228151at186822"/>
<sequence length="141" mass="15886">MSKSEMKDTGYISHINCSMPEPPIQVGYGETDLSAMAKKYRIENKAFDLRNLVVAEIEGDGVRTLIVFESTKRTEVRPSGKVKDKNVHSETVLYEDKIFSEKNGQTYVVHRVYKEPCILGGHNCKDLLATKFPDAEVTDSK</sequence>
<accession>A0A4U2Y8K6</accession>
<name>A0A4U2Y8K6_9BACL</name>
<dbReference type="AlphaFoldDB" id="A0A4U2Y8K6"/>
<protein>
    <submittedName>
        <fullName evidence="1">Uncharacterized protein</fullName>
    </submittedName>
</protein>
<organism evidence="1 2">
    <name type="scientific">Brevibacillus antibioticus</name>
    <dbReference type="NCBI Taxonomy" id="2570228"/>
    <lineage>
        <taxon>Bacteria</taxon>
        <taxon>Bacillati</taxon>
        <taxon>Bacillota</taxon>
        <taxon>Bacilli</taxon>
        <taxon>Bacillales</taxon>
        <taxon>Paenibacillaceae</taxon>
        <taxon>Brevibacillus</taxon>
    </lineage>
</organism>
<evidence type="ECO:0000313" key="2">
    <source>
        <dbReference type="Proteomes" id="UP000307841"/>
    </source>
</evidence>
<comment type="caution">
    <text evidence="1">The sequence shown here is derived from an EMBL/GenBank/DDBJ whole genome shotgun (WGS) entry which is preliminary data.</text>
</comment>
<gene>
    <name evidence="1" type="ORF">E8L90_16395</name>
</gene>
<proteinExistence type="predicted"/>
<evidence type="ECO:0000313" key="1">
    <source>
        <dbReference type="EMBL" id="TKI56919.1"/>
    </source>
</evidence>
<dbReference type="Proteomes" id="UP000307841">
    <property type="component" value="Unassembled WGS sequence"/>
</dbReference>
<reference evidence="1 2" key="1">
    <citation type="submission" date="2019-04" db="EMBL/GenBank/DDBJ databases">
        <title>Whole genome sequencing of Brevibacillus sp. TGS2-1.</title>
        <authorList>
            <person name="Choi A."/>
        </authorList>
    </citation>
    <scope>NUCLEOTIDE SEQUENCE [LARGE SCALE GENOMIC DNA]</scope>
    <source>
        <strain evidence="1 2">TGS2-1</strain>
    </source>
</reference>
<keyword evidence="2" id="KW-1185">Reference proteome</keyword>
<dbReference type="RefSeq" id="WP_162309097.1">
    <property type="nucleotide sequence ID" value="NZ_SZNK01000001.1"/>
</dbReference>